<sequence length="126" mass="14581">MIVGRGVEQHGIKTTARQLGITRKAVKRARMSHLSNLAAGAAADWAAVPLRRGRRCLSQDQLEYVRNFFEEHSSPSPMYKDVRRYYVRMTAGSGKKSEVRMSRRYVDRSLKKLYLEYERECPTTLK</sequence>
<accession>A0A6A0AKV0</accession>
<dbReference type="Proteomes" id="UP000485058">
    <property type="component" value="Unassembled WGS sequence"/>
</dbReference>
<keyword evidence="2" id="KW-1185">Reference proteome</keyword>
<protein>
    <submittedName>
        <fullName evidence="1">Uncharacterized protein</fullName>
    </submittedName>
</protein>
<reference evidence="1 2" key="1">
    <citation type="submission" date="2020-02" db="EMBL/GenBank/DDBJ databases">
        <title>Draft genome sequence of Haematococcus lacustris strain NIES-144.</title>
        <authorList>
            <person name="Morimoto D."/>
            <person name="Nakagawa S."/>
            <person name="Yoshida T."/>
            <person name="Sawayama S."/>
        </authorList>
    </citation>
    <scope>NUCLEOTIDE SEQUENCE [LARGE SCALE GENOMIC DNA]</scope>
    <source>
        <strain evidence="1 2">NIES-144</strain>
    </source>
</reference>
<gene>
    <name evidence="1" type="ORF">HaLaN_32793</name>
</gene>
<proteinExistence type="predicted"/>
<comment type="caution">
    <text evidence="1">The sequence shown here is derived from an EMBL/GenBank/DDBJ whole genome shotgun (WGS) entry which is preliminary data.</text>
</comment>
<name>A0A6A0AKV0_HAELA</name>
<feature type="non-terminal residue" evidence="1">
    <location>
        <position position="126"/>
    </location>
</feature>
<dbReference type="EMBL" id="BLLF01008540">
    <property type="protein sequence ID" value="GFH33422.1"/>
    <property type="molecule type" value="Genomic_DNA"/>
</dbReference>
<evidence type="ECO:0000313" key="2">
    <source>
        <dbReference type="Proteomes" id="UP000485058"/>
    </source>
</evidence>
<dbReference type="AlphaFoldDB" id="A0A6A0AKV0"/>
<evidence type="ECO:0000313" key="1">
    <source>
        <dbReference type="EMBL" id="GFH33422.1"/>
    </source>
</evidence>
<feature type="non-terminal residue" evidence="1">
    <location>
        <position position="1"/>
    </location>
</feature>
<organism evidence="1 2">
    <name type="scientific">Haematococcus lacustris</name>
    <name type="common">Green alga</name>
    <name type="synonym">Haematococcus pluvialis</name>
    <dbReference type="NCBI Taxonomy" id="44745"/>
    <lineage>
        <taxon>Eukaryota</taxon>
        <taxon>Viridiplantae</taxon>
        <taxon>Chlorophyta</taxon>
        <taxon>core chlorophytes</taxon>
        <taxon>Chlorophyceae</taxon>
        <taxon>CS clade</taxon>
        <taxon>Chlamydomonadales</taxon>
        <taxon>Haematococcaceae</taxon>
        <taxon>Haematococcus</taxon>
    </lineage>
</organism>